<organism evidence="4 5">
    <name type="scientific">Stichopus japonicus</name>
    <name type="common">Sea cucumber</name>
    <dbReference type="NCBI Taxonomy" id="307972"/>
    <lineage>
        <taxon>Eukaryota</taxon>
        <taxon>Metazoa</taxon>
        <taxon>Echinodermata</taxon>
        <taxon>Eleutherozoa</taxon>
        <taxon>Echinozoa</taxon>
        <taxon>Holothuroidea</taxon>
        <taxon>Aspidochirotacea</taxon>
        <taxon>Aspidochirotida</taxon>
        <taxon>Stichopodidae</taxon>
        <taxon>Apostichopus</taxon>
    </lineage>
</organism>
<feature type="region of interest" description="Disordered" evidence="1">
    <location>
        <begin position="309"/>
        <end position="397"/>
    </location>
</feature>
<feature type="compositionally biased region" description="Polar residues" evidence="1">
    <location>
        <begin position="123"/>
        <end position="135"/>
    </location>
</feature>
<sequence length="703" mass="78541">MPYIINTGVYHLFFFIPLISDIFYQVEACRDSQAARIVEEIIISQDRQALNARTVPKPPVTEKTVGKVPFALTKLSLDESFNGIDGETFTYGKAFLTPPSTPNGSLSPYTGSPAASPCPSPRLQRNSTPGLTGETSSREGNDSTNALQDELFAETSHQPIKKFGNQLKPLGNHDWGRKGAIRRHKRSRTVPRTKLTDTSDAADDSKKINERPSVPMRPPKTTHIPKSQSLSHSLSQAFLAHQQLAKRNSRNCKQCQGECHCVLPGPVLPQPIQTPFNQSRRHHRSGVSSFSSGSSVSDDHVWDTYLAVSPSPSSRMSSPNRLQISPKLSPSLSPTHNGDFFFSDKRPPPVPSHASPKTNRSNSEQNGRSRMLVNSEKKQWKPTAPNRVDSLDKSDGCETTTAFRRPLVLPVRRDLPRIREPPSPRPRLTRTAKTSTDPTRMCVLCKGACTCHDKNTSLLEFVTQTIQDENYLAMIGNVDQYVAASDFSTDGPKRKVPPRPAPRRRKPKPIPVASERARKQSKYTNCTTDKRRLYSEDACKVDNKESDFQNVQDSSMKCLTKSFDDLYQLVNESSGEDTCPDCSSYPSLKMPGTFPPYQKKPLPLNTLGMTESSWTEFLLSFDCENSSGFEIGDWRGLAEFLDLSAKDINIVKQHCCKSGRIASEFILLYWSNYPKSKLPYTRQSLLDVLASLDRMDLVEIVQK</sequence>
<feature type="compositionally biased region" description="Basic residues" evidence="1">
    <location>
        <begin position="494"/>
        <end position="508"/>
    </location>
</feature>
<dbReference type="Proteomes" id="UP000230750">
    <property type="component" value="Unassembled WGS sequence"/>
</dbReference>
<evidence type="ECO:0000259" key="3">
    <source>
        <dbReference type="PROSITE" id="PS50017"/>
    </source>
</evidence>
<feature type="compositionally biased region" description="Basic residues" evidence="1">
    <location>
        <begin position="179"/>
        <end position="191"/>
    </location>
</feature>
<dbReference type="Pfam" id="PF00531">
    <property type="entry name" value="Death"/>
    <property type="match status" value="1"/>
</dbReference>
<accession>A0A2G8LN92</accession>
<feature type="region of interest" description="Disordered" evidence="1">
    <location>
        <begin position="486"/>
        <end position="521"/>
    </location>
</feature>
<feature type="region of interest" description="Disordered" evidence="1">
    <location>
        <begin position="163"/>
        <end position="233"/>
    </location>
</feature>
<evidence type="ECO:0000313" key="4">
    <source>
        <dbReference type="EMBL" id="PIK61705.1"/>
    </source>
</evidence>
<feature type="compositionally biased region" description="Low complexity" evidence="1">
    <location>
        <begin position="309"/>
        <end position="319"/>
    </location>
</feature>
<feature type="compositionally biased region" description="Polar residues" evidence="1">
    <location>
        <begin position="320"/>
        <end position="336"/>
    </location>
</feature>
<evidence type="ECO:0000256" key="2">
    <source>
        <dbReference type="SAM" id="SignalP"/>
    </source>
</evidence>
<dbReference type="AlphaFoldDB" id="A0A2G8LN92"/>
<dbReference type="InterPro" id="IPR011029">
    <property type="entry name" value="DEATH-like_dom_sf"/>
</dbReference>
<feature type="region of interest" description="Disordered" evidence="1">
    <location>
        <begin position="416"/>
        <end position="435"/>
    </location>
</feature>
<protein>
    <recommendedName>
        <fullName evidence="3">Death domain-containing protein</fullName>
    </recommendedName>
</protein>
<feature type="compositionally biased region" description="Low complexity" evidence="1">
    <location>
        <begin position="286"/>
        <end position="296"/>
    </location>
</feature>
<feature type="chain" id="PRO_5013721872" description="Death domain-containing protein" evidence="2">
    <location>
        <begin position="29"/>
        <end position="703"/>
    </location>
</feature>
<reference evidence="4 5" key="1">
    <citation type="journal article" date="2017" name="PLoS Biol.">
        <title>The sea cucumber genome provides insights into morphological evolution and visceral regeneration.</title>
        <authorList>
            <person name="Zhang X."/>
            <person name="Sun L."/>
            <person name="Yuan J."/>
            <person name="Sun Y."/>
            <person name="Gao Y."/>
            <person name="Zhang L."/>
            <person name="Li S."/>
            <person name="Dai H."/>
            <person name="Hamel J.F."/>
            <person name="Liu C."/>
            <person name="Yu Y."/>
            <person name="Liu S."/>
            <person name="Lin W."/>
            <person name="Guo K."/>
            <person name="Jin S."/>
            <person name="Xu P."/>
            <person name="Storey K.B."/>
            <person name="Huan P."/>
            <person name="Zhang T."/>
            <person name="Zhou Y."/>
            <person name="Zhang J."/>
            <person name="Lin C."/>
            <person name="Li X."/>
            <person name="Xing L."/>
            <person name="Huo D."/>
            <person name="Sun M."/>
            <person name="Wang L."/>
            <person name="Mercier A."/>
            <person name="Li F."/>
            <person name="Yang H."/>
            <person name="Xiang J."/>
        </authorList>
    </citation>
    <scope>NUCLEOTIDE SEQUENCE [LARGE SCALE GENOMIC DNA]</scope>
    <source>
        <strain evidence="4">Shaxun</strain>
        <tissue evidence="4">Muscle</tissue>
    </source>
</reference>
<name>A0A2G8LN92_STIJA</name>
<feature type="domain" description="Death" evidence="3">
    <location>
        <begin position="633"/>
        <end position="703"/>
    </location>
</feature>
<dbReference type="PROSITE" id="PS50017">
    <property type="entry name" value="DEATH_DOMAIN"/>
    <property type="match status" value="1"/>
</dbReference>
<feature type="region of interest" description="Disordered" evidence="1">
    <location>
        <begin position="102"/>
        <end position="143"/>
    </location>
</feature>
<feature type="region of interest" description="Disordered" evidence="1">
    <location>
        <begin position="272"/>
        <end position="297"/>
    </location>
</feature>
<feature type="compositionally biased region" description="Polar residues" evidence="1">
    <location>
        <begin position="224"/>
        <end position="233"/>
    </location>
</feature>
<dbReference type="EMBL" id="MRZV01000026">
    <property type="protein sequence ID" value="PIK61705.1"/>
    <property type="molecule type" value="Genomic_DNA"/>
</dbReference>
<keyword evidence="5" id="KW-1185">Reference proteome</keyword>
<dbReference type="InterPro" id="IPR000488">
    <property type="entry name" value="Death_dom"/>
</dbReference>
<proteinExistence type="predicted"/>
<dbReference type="Gene3D" id="1.10.533.10">
    <property type="entry name" value="Death Domain, Fas"/>
    <property type="match status" value="1"/>
</dbReference>
<keyword evidence="2" id="KW-0732">Signal</keyword>
<dbReference type="SUPFAM" id="SSF47986">
    <property type="entry name" value="DEATH domain"/>
    <property type="match status" value="1"/>
</dbReference>
<gene>
    <name evidence="4" type="ORF">BSL78_01335</name>
</gene>
<feature type="compositionally biased region" description="Polar residues" evidence="1">
    <location>
        <begin position="355"/>
        <end position="368"/>
    </location>
</feature>
<feature type="signal peptide" evidence="2">
    <location>
        <begin position="1"/>
        <end position="28"/>
    </location>
</feature>
<dbReference type="GO" id="GO:0007165">
    <property type="term" value="P:signal transduction"/>
    <property type="evidence" value="ECO:0007669"/>
    <property type="project" value="InterPro"/>
</dbReference>
<comment type="caution">
    <text evidence="4">The sequence shown here is derived from an EMBL/GenBank/DDBJ whole genome shotgun (WGS) entry which is preliminary data.</text>
</comment>
<evidence type="ECO:0000313" key="5">
    <source>
        <dbReference type="Proteomes" id="UP000230750"/>
    </source>
</evidence>
<evidence type="ECO:0000256" key="1">
    <source>
        <dbReference type="SAM" id="MobiDB-lite"/>
    </source>
</evidence>